<evidence type="ECO:0000256" key="9">
    <source>
        <dbReference type="RuleBase" id="RU362011"/>
    </source>
</evidence>
<feature type="transmembrane region" description="Helical" evidence="9">
    <location>
        <begin position="386"/>
        <end position="412"/>
    </location>
</feature>
<dbReference type="KEGG" id="des:DSOUD_3015"/>
<gene>
    <name evidence="11" type="ORF">DSOUD_3015</name>
</gene>
<dbReference type="InterPro" id="IPR006667">
    <property type="entry name" value="SLC41_membr_dom"/>
</dbReference>
<keyword evidence="4 9" id="KW-0812">Transmembrane</keyword>
<feature type="transmembrane region" description="Helical" evidence="9">
    <location>
        <begin position="315"/>
        <end position="338"/>
    </location>
</feature>
<evidence type="ECO:0000313" key="11">
    <source>
        <dbReference type="EMBL" id="ALC17741.1"/>
    </source>
</evidence>
<comment type="similarity">
    <text evidence="2 9">Belongs to the SLC41A transporter family.</text>
</comment>
<keyword evidence="6 9" id="KW-1133">Transmembrane helix</keyword>
<dbReference type="SUPFAM" id="SSF161093">
    <property type="entry name" value="MgtE membrane domain-like"/>
    <property type="match status" value="1"/>
</dbReference>
<dbReference type="InterPro" id="IPR036739">
    <property type="entry name" value="SLC41_membr_dom_sf"/>
</dbReference>
<keyword evidence="5 9" id="KW-0460">Magnesium</keyword>
<dbReference type="EMBL" id="CP010802">
    <property type="protein sequence ID" value="ALC17741.1"/>
    <property type="molecule type" value="Genomic_DNA"/>
</dbReference>
<dbReference type="Gene3D" id="1.10.357.20">
    <property type="entry name" value="SLC41 divalent cation transporters, integral membrane domain"/>
    <property type="match status" value="1"/>
</dbReference>
<feature type="domain" description="CBS" evidence="10">
    <location>
        <begin position="139"/>
        <end position="201"/>
    </location>
</feature>
<dbReference type="Proteomes" id="UP000057158">
    <property type="component" value="Chromosome"/>
</dbReference>
<evidence type="ECO:0000256" key="4">
    <source>
        <dbReference type="ARBA" id="ARBA00022692"/>
    </source>
</evidence>
<dbReference type="SMART" id="SM00924">
    <property type="entry name" value="MgtE_N"/>
    <property type="match status" value="1"/>
</dbReference>
<comment type="subcellular location">
    <subcellularLocation>
        <location evidence="9">Cell membrane</location>
        <topology evidence="9">Multi-pass membrane protein</topology>
    </subcellularLocation>
    <subcellularLocation>
        <location evidence="1">Membrane</location>
        <topology evidence="1">Multi-pass membrane protein</topology>
    </subcellularLocation>
</comment>
<comment type="subunit">
    <text evidence="9">Homodimer.</text>
</comment>
<dbReference type="InterPro" id="IPR006668">
    <property type="entry name" value="Mg_transptr_MgtE_intracell_dom"/>
</dbReference>
<dbReference type="AlphaFoldDB" id="A0A0M4CYV3"/>
<evidence type="ECO:0000259" key="10">
    <source>
        <dbReference type="PROSITE" id="PS51371"/>
    </source>
</evidence>
<dbReference type="STRING" id="1603606.DSOUD_3015"/>
<dbReference type="SUPFAM" id="SSF54631">
    <property type="entry name" value="CBS-domain pair"/>
    <property type="match status" value="1"/>
</dbReference>
<dbReference type="NCBIfam" id="TIGR00400">
    <property type="entry name" value="mgtE"/>
    <property type="match status" value="1"/>
</dbReference>
<keyword evidence="9" id="KW-1003">Cell membrane</keyword>
<reference evidence="11 12" key="1">
    <citation type="submission" date="2015-07" db="EMBL/GenBank/DDBJ databases">
        <title>Isolation and Genomic Characterization of a Novel Halophilic Metal-Reducing Deltaproteobacterium from the Deep Subsurface.</title>
        <authorList>
            <person name="Badalamenti J.P."/>
            <person name="Summers Z.M."/>
            <person name="Gralnick J.A."/>
            <person name="Bond D.R."/>
        </authorList>
    </citation>
    <scope>NUCLEOTIDE SEQUENCE [LARGE SCALE GENOMIC DNA]</scope>
    <source>
        <strain evidence="11 12">WTL</strain>
    </source>
</reference>
<evidence type="ECO:0000256" key="5">
    <source>
        <dbReference type="ARBA" id="ARBA00022842"/>
    </source>
</evidence>
<evidence type="ECO:0000313" key="12">
    <source>
        <dbReference type="Proteomes" id="UP000057158"/>
    </source>
</evidence>
<accession>A0A0M4CYV3</accession>
<dbReference type="GO" id="GO:0046872">
    <property type="term" value="F:metal ion binding"/>
    <property type="evidence" value="ECO:0007669"/>
    <property type="project" value="UniProtKB-KW"/>
</dbReference>
<evidence type="ECO:0000256" key="8">
    <source>
        <dbReference type="PROSITE-ProRule" id="PRU00703"/>
    </source>
</evidence>
<dbReference type="PROSITE" id="PS51371">
    <property type="entry name" value="CBS"/>
    <property type="match status" value="2"/>
</dbReference>
<feature type="transmembrane region" description="Helical" evidence="9">
    <location>
        <begin position="359"/>
        <end position="380"/>
    </location>
</feature>
<dbReference type="Pfam" id="PF03448">
    <property type="entry name" value="MgtE_N"/>
    <property type="match status" value="1"/>
</dbReference>
<evidence type="ECO:0000256" key="7">
    <source>
        <dbReference type="ARBA" id="ARBA00023136"/>
    </source>
</evidence>
<dbReference type="Pfam" id="PF00571">
    <property type="entry name" value="CBS"/>
    <property type="match status" value="2"/>
</dbReference>
<protein>
    <recommendedName>
        <fullName evidence="9">Magnesium transporter MgtE</fullName>
    </recommendedName>
</protein>
<organism evidence="11 12">
    <name type="scientific">Desulfuromonas soudanensis</name>
    <dbReference type="NCBI Taxonomy" id="1603606"/>
    <lineage>
        <taxon>Bacteria</taxon>
        <taxon>Pseudomonadati</taxon>
        <taxon>Thermodesulfobacteriota</taxon>
        <taxon>Desulfuromonadia</taxon>
        <taxon>Desulfuromonadales</taxon>
        <taxon>Desulfuromonadaceae</taxon>
        <taxon>Desulfuromonas</taxon>
    </lineage>
</organism>
<dbReference type="PANTHER" id="PTHR43773:SF1">
    <property type="entry name" value="MAGNESIUM TRANSPORTER MGTE"/>
    <property type="match status" value="1"/>
</dbReference>
<name>A0A0M4CYV3_9BACT</name>
<dbReference type="GO" id="GO:0005886">
    <property type="term" value="C:plasma membrane"/>
    <property type="evidence" value="ECO:0007669"/>
    <property type="project" value="UniProtKB-SubCell"/>
</dbReference>
<evidence type="ECO:0000256" key="2">
    <source>
        <dbReference type="ARBA" id="ARBA00009749"/>
    </source>
</evidence>
<keyword evidence="7 9" id="KW-0472">Membrane</keyword>
<dbReference type="PANTHER" id="PTHR43773">
    <property type="entry name" value="MAGNESIUM TRANSPORTER MGTE"/>
    <property type="match status" value="1"/>
</dbReference>
<feature type="domain" description="CBS" evidence="10">
    <location>
        <begin position="202"/>
        <end position="258"/>
    </location>
</feature>
<dbReference type="SMART" id="SM00116">
    <property type="entry name" value="CBS"/>
    <property type="match status" value="2"/>
</dbReference>
<dbReference type="InterPro" id="IPR038076">
    <property type="entry name" value="MgtE_N_sf"/>
</dbReference>
<dbReference type="InterPro" id="IPR046342">
    <property type="entry name" value="CBS_dom_sf"/>
</dbReference>
<dbReference type="InterPro" id="IPR006669">
    <property type="entry name" value="MgtE_transporter"/>
</dbReference>
<dbReference type="PATRIC" id="fig|1603606.3.peg.3249"/>
<feature type="transmembrane region" description="Helical" evidence="9">
    <location>
        <begin position="433"/>
        <end position="450"/>
    </location>
</feature>
<keyword evidence="3 9" id="KW-0813">Transport</keyword>
<dbReference type="RefSeq" id="WP_053551732.1">
    <property type="nucleotide sequence ID" value="NZ_CP010802.1"/>
</dbReference>
<keyword evidence="9" id="KW-0479">Metal-binding</keyword>
<keyword evidence="8" id="KW-0129">CBS domain</keyword>
<dbReference type="Gene3D" id="3.10.580.10">
    <property type="entry name" value="CBS-domain"/>
    <property type="match status" value="1"/>
</dbReference>
<dbReference type="InterPro" id="IPR000644">
    <property type="entry name" value="CBS_dom"/>
</dbReference>
<dbReference type="CDD" id="cd04606">
    <property type="entry name" value="CBS_pair_Mg_transporter"/>
    <property type="match status" value="1"/>
</dbReference>
<dbReference type="GO" id="GO:0015095">
    <property type="term" value="F:magnesium ion transmembrane transporter activity"/>
    <property type="evidence" value="ECO:0007669"/>
    <property type="project" value="UniProtKB-UniRule"/>
</dbReference>
<dbReference type="OrthoDB" id="9790355at2"/>
<evidence type="ECO:0000256" key="6">
    <source>
        <dbReference type="ARBA" id="ARBA00022989"/>
    </source>
</evidence>
<evidence type="ECO:0000256" key="3">
    <source>
        <dbReference type="ARBA" id="ARBA00022448"/>
    </source>
</evidence>
<evidence type="ECO:0000256" key="1">
    <source>
        <dbReference type="ARBA" id="ARBA00004141"/>
    </source>
</evidence>
<keyword evidence="12" id="KW-1185">Reference proteome</keyword>
<comment type="function">
    <text evidence="9">Acts as a magnesium transporter.</text>
</comment>
<dbReference type="Gene3D" id="1.25.60.10">
    <property type="entry name" value="MgtE N-terminal domain-like"/>
    <property type="match status" value="1"/>
</dbReference>
<feature type="transmembrane region" description="Helical" evidence="9">
    <location>
        <begin position="285"/>
        <end position="303"/>
    </location>
</feature>
<dbReference type="SUPFAM" id="SSF158791">
    <property type="entry name" value="MgtE N-terminal domain-like"/>
    <property type="match status" value="1"/>
</dbReference>
<proteinExistence type="inferred from homology"/>
<sequence length="451" mass="50010">MDQKLQMLLDTVKKLIRRGAFPHLTKVIVKSHPADIAHIFRYLDLKDQRTLFNLIENPETAAYVLSELDHGTGAQLLEQIDKQTITEVLQEMPYDDAVDIIRNMPEELAEEILGIMQDEDSDEIEQLLLYDEDTAGGIMSTEIFSLNQDLTVQEAIEAVQQAGDVEMVFYLYVTDDDNHLVGVLSLRQLLTVSPARLLKDIMVREVISVRTDVDQEEVAQLVARYNILGIPVVDDANRLVGLVTVDDVIDVMRQEATEDIYKMAGASEEELLYGYKAFKIARLRLPWLVTNLFGGVITGYLMWRFKATLAEVLALITFIPVITGMGGNVGGQSATIVVRGFATGRIDMSTLRQVFFRELRVGMIMGAVCGLTIGVVAFGWHHNPYLGLVVGMAMATAMTVAATMGVMATSFFKRIGIDPAIASSPFVQTANDITGLLIYFGTATLFLPHLR</sequence>
<dbReference type="Pfam" id="PF01769">
    <property type="entry name" value="MgtE"/>
    <property type="match status" value="1"/>
</dbReference>